<sequence length="397" mass="44625">MAKIIFTPWKQQSELLAVRDRFYPSSSQDGPDMRAHACATVGAWKLRGNLPHAVEATALLTDAILHDDASKNSIFSIRATYSAAFCRFVTGLVDSKLHGQKKTMFQRAIDLGLPASFVELRHEATHRDLPSLVVLRSAAQRSLEWLWGYYWARIDLPATTGASTAPSIALDGDLEQLKPTIRRDLEDIKRNLDEVEPPRKRRKSQHDYYPTAARLISICEGRPEGAVALSETLLEGKTLFSAGQSLGAPMDEVFDKWDPVLQTVAEKSTSFLTTFTEVMANELSAGKHSDDSYLEGIYMWLNHILNSDTWKANRRYLSLSYMRAACDVSENEWTKRLRQSLRNDTHDSDAHNIETATEDQLLANTQIVSDEDEAQRVLSNHGWDLADTWRSEAIGVS</sequence>
<dbReference type="PANTHER" id="PTHR15002:SF0">
    <property type="entry name" value="RIBOSOMAL BIOGENESIS PROTEIN LAS1L"/>
    <property type="match status" value="1"/>
</dbReference>
<dbReference type="Pfam" id="PF04031">
    <property type="entry name" value="Las1"/>
    <property type="match status" value="1"/>
</dbReference>
<dbReference type="GeneID" id="39600173"/>
<dbReference type="GO" id="GO:0000460">
    <property type="term" value="P:maturation of 5.8S rRNA"/>
    <property type="evidence" value="ECO:0007669"/>
    <property type="project" value="TreeGrafter"/>
</dbReference>
<organism evidence="1 2">
    <name type="scientific">Byssochlamys spectabilis</name>
    <name type="common">Paecilomyces variotii</name>
    <dbReference type="NCBI Taxonomy" id="264951"/>
    <lineage>
        <taxon>Eukaryota</taxon>
        <taxon>Fungi</taxon>
        <taxon>Dikarya</taxon>
        <taxon>Ascomycota</taxon>
        <taxon>Pezizomycotina</taxon>
        <taxon>Eurotiomycetes</taxon>
        <taxon>Eurotiomycetidae</taxon>
        <taxon>Eurotiales</taxon>
        <taxon>Thermoascaceae</taxon>
        <taxon>Paecilomyces</taxon>
    </lineage>
</organism>
<comment type="caution">
    <text evidence="1">The sequence shown here is derived from an EMBL/GenBank/DDBJ whole genome shotgun (WGS) entry which is preliminary data.</text>
</comment>
<name>A0A443HSF6_BYSSP</name>
<dbReference type="GO" id="GO:0030687">
    <property type="term" value="C:preribosome, large subunit precursor"/>
    <property type="evidence" value="ECO:0007669"/>
    <property type="project" value="TreeGrafter"/>
</dbReference>
<dbReference type="PANTHER" id="PTHR15002">
    <property type="entry name" value="RIBOSOMAL BIOGENESIS PROTEIN LAS1L"/>
    <property type="match status" value="1"/>
</dbReference>
<accession>A0A443HSF6</accession>
<dbReference type="STRING" id="264951.A0A443HSF6"/>
<keyword evidence="2" id="KW-1185">Reference proteome</keyword>
<dbReference type="EMBL" id="RCNU01000007">
    <property type="protein sequence ID" value="RWQ94745.1"/>
    <property type="molecule type" value="Genomic_DNA"/>
</dbReference>
<dbReference type="GO" id="GO:0004519">
    <property type="term" value="F:endonuclease activity"/>
    <property type="evidence" value="ECO:0007669"/>
    <property type="project" value="InterPro"/>
</dbReference>
<protein>
    <submittedName>
        <fullName evidence="1">Cell morphogenesis protein Las1</fullName>
    </submittedName>
</protein>
<dbReference type="RefSeq" id="XP_028484390.1">
    <property type="nucleotide sequence ID" value="XM_028630896.1"/>
</dbReference>
<dbReference type="Proteomes" id="UP000283841">
    <property type="component" value="Unassembled WGS sequence"/>
</dbReference>
<evidence type="ECO:0000313" key="1">
    <source>
        <dbReference type="EMBL" id="RWQ94745.1"/>
    </source>
</evidence>
<dbReference type="GO" id="GO:0000470">
    <property type="term" value="P:maturation of LSU-rRNA"/>
    <property type="evidence" value="ECO:0007669"/>
    <property type="project" value="TreeGrafter"/>
</dbReference>
<dbReference type="InterPro" id="IPR007174">
    <property type="entry name" value="Las1"/>
</dbReference>
<gene>
    <name evidence="1" type="ORF">C8Q69DRAFT_471303</name>
</gene>
<dbReference type="AlphaFoldDB" id="A0A443HSF6"/>
<dbReference type="VEuPathDB" id="FungiDB:C8Q69DRAFT_471303"/>
<proteinExistence type="predicted"/>
<evidence type="ECO:0000313" key="2">
    <source>
        <dbReference type="Proteomes" id="UP000283841"/>
    </source>
</evidence>
<reference evidence="1 2" key="1">
    <citation type="journal article" date="2018" name="Front. Microbiol.">
        <title>Genomic and genetic insights into a cosmopolitan fungus, Paecilomyces variotii (Eurotiales).</title>
        <authorList>
            <person name="Urquhart A.S."/>
            <person name="Mondo S.J."/>
            <person name="Makela M.R."/>
            <person name="Hane J.K."/>
            <person name="Wiebenga A."/>
            <person name="He G."/>
            <person name="Mihaltcheva S."/>
            <person name="Pangilinan J."/>
            <person name="Lipzen A."/>
            <person name="Barry K."/>
            <person name="de Vries R.P."/>
            <person name="Grigoriev I.V."/>
            <person name="Idnurm A."/>
        </authorList>
    </citation>
    <scope>NUCLEOTIDE SEQUENCE [LARGE SCALE GENOMIC DNA]</scope>
    <source>
        <strain evidence="1 2">CBS 101075</strain>
    </source>
</reference>
<dbReference type="GO" id="GO:0090730">
    <property type="term" value="C:Las1 complex"/>
    <property type="evidence" value="ECO:0007669"/>
    <property type="project" value="InterPro"/>
</dbReference>